<keyword evidence="1" id="KW-0812">Transmembrane</keyword>
<sequence>MKNKQTFLTKGSFALLLFVILGYVVKFHPNYLKDFDSLIQITLRGDLPHTLTFFFSSVTSLINTPVIMIWVAVLAGFFLYKKWWSEAILLIGNLALTGLLVAFLKNIYQHSRPAIQHLVEEGGFSFPSGHALASTLIFGTLLIIVSQRIKSVQTKRILQSLMIVMIFIIMTSRVYLGVHYPTDVLGSFLLGLGILHVEFPYYDKLRFQWRFKGKQK</sequence>
<dbReference type="OrthoDB" id="9789113at2"/>
<dbReference type="RefSeq" id="WP_039677325.1">
    <property type="nucleotide sequence ID" value="NZ_JWIY01000001.1"/>
</dbReference>
<feature type="transmembrane region" description="Helical" evidence="1">
    <location>
        <begin position="87"/>
        <end position="104"/>
    </location>
</feature>
<proteinExistence type="predicted"/>
<evidence type="ECO:0000259" key="2">
    <source>
        <dbReference type="SMART" id="SM00014"/>
    </source>
</evidence>
<evidence type="ECO:0000313" key="4">
    <source>
        <dbReference type="Proteomes" id="UP000031339"/>
    </source>
</evidence>
<dbReference type="STRING" id="862969.SCI_1482"/>
<accession>A0A0C1HYD0</accession>
<feature type="domain" description="Phosphatidic acid phosphatase type 2/haloperoxidase" evidence="2">
    <location>
        <begin position="88"/>
        <end position="199"/>
    </location>
</feature>
<dbReference type="SUPFAM" id="SSF48317">
    <property type="entry name" value="Acid phosphatase/Vanadium-dependent haloperoxidase"/>
    <property type="match status" value="1"/>
</dbReference>
<feature type="transmembrane region" description="Helical" evidence="1">
    <location>
        <begin position="124"/>
        <end position="145"/>
    </location>
</feature>
<dbReference type="InterPro" id="IPR000326">
    <property type="entry name" value="PAP2/HPO"/>
</dbReference>
<dbReference type="AlphaFoldDB" id="A0A0C1HYD0"/>
<feature type="transmembrane region" description="Helical" evidence="1">
    <location>
        <begin position="7"/>
        <end position="25"/>
    </location>
</feature>
<keyword evidence="1" id="KW-1133">Transmembrane helix</keyword>
<dbReference type="PANTHER" id="PTHR14969:SF13">
    <property type="entry name" value="AT30094P"/>
    <property type="match status" value="1"/>
</dbReference>
<dbReference type="PANTHER" id="PTHR14969">
    <property type="entry name" value="SPHINGOSINE-1-PHOSPHATE PHOSPHOHYDROLASE"/>
    <property type="match status" value="1"/>
</dbReference>
<evidence type="ECO:0000256" key="1">
    <source>
        <dbReference type="SAM" id="Phobius"/>
    </source>
</evidence>
<dbReference type="EMBL" id="JWIY01000001">
    <property type="protein sequence ID" value="KIC78998.1"/>
    <property type="molecule type" value="Genomic_DNA"/>
</dbReference>
<dbReference type="SMART" id="SM00014">
    <property type="entry name" value="acidPPc"/>
    <property type="match status" value="1"/>
</dbReference>
<name>A0A0C1HYD0_STRCV</name>
<feature type="transmembrane region" description="Helical" evidence="1">
    <location>
        <begin position="53"/>
        <end position="80"/>
    </location>
</feature>
<organism evidence="3 4">
    <name type="scientific">Streptococcus constellatus</name>
    <dbReference type="NCBI Taxonomy" id="76860"/>
    <lineage>
        <taxon>Bacteria</taxon>
        <taxon>Bacillati</taxon>
        <taxon>Bacillota</taxon>
        <taxon>Bacilli</taxon>
        <taxon>Lactobacillales</taxon>
        <taxon>Streptococcaceae</taxon>
        <taxon>Streptococcus</taxon>
        <taxon>Streptococcus anginosus group</taxon>
    </lineage>
</organism>
<reference evidence="3 4" key="1">
    <citation type="submission" date="2014-12" db="EMBL/GenBank/DDBJ databases">
        <title>Partial genome sequence of Streptococcus constellatus KCOM 1650 (= ChDC B144).</title>
        <authorList>
            <person name="Kook J.-K."/>
            <person name="Park S.-N."/>
            <person name="Lim Y.K."/>
            <person name="Jo E."/>
        </authorList>
    </citation>
    <scope>NUCLEOTIDE SEQUENCE [LARGE SCALE GENOMIC DNA]</scope>
    <source>
        <strain evidence="3 4">KCOM 1650</strain>
    </source>
</reference>
<keyword evidence="1" id="KW-0472">Membrane</keyword>
<dbReference type="Proteomes" id="UP000031339">
    <property type="component" value="Unassembled WGS sequence"/>
</dbReference>
<protein>
    <submittedName>
        <fullName evidence="3">Phosphatase</fullName>
    </submittedName>
</protein>
<gene>
    <name evidence="3" type="ORF">RN79_05420</name>
</gene>
<dbReference type="Gene3D" id="1.20.144.10">
    <property type="entry name" value="Phosphatidic acid phosphatase type 2/haloperoxidase"/>
    <property type="match status" value="2"/>
</dbReference>
<feature type="transmembrane region" description="Helical" evidence="1">
    <location>
        <begin position="184"/>
        <end position="202"/>
    </location>
</feature>
<dbReference type="CDD" id="cd03392">
    <property type="entry name" value="PAP2_like_2"/>
    <property type="match status" value="1"/>
</dbReference>
<comment type="caution">
    <text evidence="3">The sequence shown here is derived from an EMBL/GenBank/DDBJ whole genome shotgun (WGS) entry which is preliminary data.</text>
</comment>
<feature type="transmembrane region" description="Helical" evidence="1">
    <location>
        <begin position="157"/>
        <end position="178"/>
    </location>
</feature>
<evidence type="ECO:0000313" key="3">
    <source>
        <dbReference type="EMBL" id="KIC78998.1"/>
    </source>
</evidence>
<dbReference type="InterPro" id="IPR036938">
    <property type="entry name" value="PAP2/HPO_sf"/>
</dbReference>
<dbReference type="Pfam" id="PF01569">
    <property type="entry name" value="PAP2"/>
    <property type="match status" value="1"/>
</dbReference>
<dbReference type="eggNOG" id="COG0671">
    <property type="taxonomic scope" value="Bacteria"/>
</dbReference>